<proteinExistence type="predicted"/>
<dbReference type="AlphaFoldDB" id="A0A239KU39"/>
<evidence type="ECO:0000256" key="1">
    <source>
        <dbReference type="SAM" id="Phobius"/>
    </source>
</evidence>
<dbReference type="Pfam" id="PF03929">
    <property type="entry name" value="PepSY_TM"/>
    <property type="match status" value="1"/>
</dbReference>
<evidence type="ECO:0000313" key="2">
    <source>
        <dbReference type="EMBL" id="SNT21019.1"/>
    </source>
</evidence>
<keyword evidence="1" id="KW-0472">Membrane</keyword>
<sequence length="364" mass="40494">MKKRTKRAFSIHHWSGLIAGIFILAISLSGVILVFDDKIDEVIYESHAQLGAPAQALRIDKSIGWVRAENQGWDIRVPALPASSDKALLYELRQGQLRRWLFVHPETGKKLSTVEQAHNRFSYVVLNLHYNLLSGTPGKVAVLLVGLALLLLTVTGFLLYRKSVLKVLTFRQRVSLKSRRSLLSSLHRVVGVWALAFNLLMCVTGLSLAITVVNAALKGGTKEVSVPEITASVDAAMAEAGTTYPDFEITYLRFPVNAEGQVQLLGRLRSDPSYYGRFYSKIPLDYETGELGQPFFLSEQPLLDRFLTALHPIHFGDFAGLPVKLLYAFFGLMPALLSISGSLLWFCRRQGKPVKTTRAAKVIR</sequence>
<dbReference type="EMBL" id="FZOQ01000031">
    <property type="protein sequence ID" value="SNT21019.1"/>
    <property type="molecule type" value="Genomic_DNA"/>
</dbReference>
<keyword evidence="3" id="KW-1185">Reference proteome</keyword>
<dbReference type="RefSeq" id="WP_179223135.1">
    <property type="nucleotide sequence ID" value="NZ_FZOQ01000031.1"/>
</dbReference>
<evidence type="ECO:0000313" key="3">
    <source>
        <dbReference type="Proteomes" id="UP000198432"/>
    </source>
</evidence>
<organism evidence="2 3">
    <name type="scientific">Pontibacter ummariensis</name>
    <dbReference type="NCBI Taxonomy" id="1610492"/>
    <lineage>
        <taxon>Bacteria</taxon>
        <taxon>Pseudomonadati</taxon>
        <taxon>Bacteroidota</taxon>
        <taxon>Cytophagia</taxon>
        <taxon>Cytophagales</taxon>
        <taxon>Hymenobacteraceae</taxon>
        <taxon>Pontibacter</taxon>
    </lineage>
</organism>
<feature type="transmembrane region" description="Helical" evidence="1">
    <location>
        <begin position="325"/>
        <end position="346"/>
    </location>
</feature>
<feature type="transmembrane region" description="Helical" evidence="1">
    <location>
        <begin position="140"/>
        <end position="160"/>
    </location>
</feature>
<name>A0A239KU39_9BACT</name>
<feature type="transmembrane region" description="Helical" evidence="1">
    <location>
        <begin position="189"/>
        <end position="217"/>
    </location>
</feature>
<accession>A0A239KU39</accession>
<keyword evidence="1" id="KW-1133">Transmembrane helix</keyword>
<keyword evidence="1" id="KW-0812">Transmembrane</keyword>
<dbReference type="PANTHER" id="PTHR34219">
    <property type="entry name" value="IRON-REGULATED INNER MEMBRANE PROTEIN-RELATED"/>
    <property type="match status" value="1"/>
</dbReference>
<reference evidence="3" key="1">
    <citation type="submission" date="2017-06" db="EMBL/GenBank/DDBJ databases">
        <authorList>
            <person name="Varghese N."/>
            <person name="Submissions S."/>
        </authorList>
    </citation>
    <scope>NUCLEOTIDE SEQUENCE [LARGE SCALE GENOMIC DNA]</scope>
    <source>
        <strain evidence="3">NKM1</strain>
    </source>
</reference>
<dbReference type="InterPro" id="IPR005625">
    <property type="entry name" value="PepSY-ass_TM"/>
</dbReference>
<dbReference type="Proteomes" id="UP000198432">
    <property type="component" value="Unassembled WGS sequence"/>
</dbReference>
<feature type="transmembrane region" description="Helical" evidence="1">
    <location>
        <begin position="12"/>
        <end position="35"/>
    </location>
</feature>
<dbReference type="PANTHER" id="PTHR34219:SF3">
    <property type="entry name" value="BLL7967 PROTEIN"/>
    <property type="match status" value="1"/>
</dbReference>
<gene>
    <name evidence="2" type="ORF">SAMN06296052_13123</name>
</gene>
<protein>
    <submittedName>
        <fullName evidence="2">Uncharacterized iron-regulated membrane protein</fullName>
    </submittedName>
</protein>